<organism evidence="28 29">
    <name type="scientific">Ladona fulva</name>
    <name type="common">Scarce chaser dragonfly</name>
    <name type="synonym">Libellula fulva</name>
    <dbReference type="NCBI Taxonomy" id="123851"/>
    <lineage>
        <taxon>Eukaryota</taxon>
        <taxon>Metazoa</taxon>
        <taxon>Ecdysozoa</taxon>
        <taxon>Arthropoda</taxon>
        <taxon>Hexapoda</taxon>
        <taxon>Insecta</taxon>
        <taxon>Pterygota</taxon>
        <taxon>Palaeoptera</taxon>
        <taxon>Odonata</taxon>
        <taxon>Epiprocta</taxon>
        <taxon>Anisoptera</taxon>
        <taxon>Libelluloidea</taxon>
        <taxon>Libellulidae</taxon>
        <taxon>Ladona</taxon>
    </lineage>
</organism>
<reference evidence="28" key="1">
    <citation type="submission" date="2013-04" db="EMBL/GenBank/DDBJ databases">
        <authorList>
            <person name="Qu J."/>
            <person name="Murali S.C."/>
            <person name="Bandaranaike D."/>
            <person name="Bellair M."/>
            <person name="Blankenburg K."/>
            <person name="Chao H."/>
            <person name="Dinh H."/>
            <person name="Doddapaneni H."/>
            <person name="Downs B."/>
            <person name="Dugan-Rocha S."/>
            <person name="Elkadiri S."/>
            <person name="Gnanaolivu R.D."/>
            <person name="Hernandez B."/>
            <person name="Javaid M."/>
            <person name="Jayaseelan J.C."/>
            <person name="Lee S."/>
            <person name="Li M."/>
            <person name="Ming W."/>
            <person name="Munidasa M."/>
            <person name="Muniz J."/>
            <person name="Nguyen L."/>
            <person name="Ongeri F."/>
            <person name="Osuji N."/>
            <person name="Pu L.-L."/>
            <person name="Puazo M."/>
            <person name="Qu C."/>
            <person name="Quiroz J."/>
            <person name="Raj R."/>
            <person name="Weissenberger G."/>
            <person name="Xin Y."/>
            <person name="Zou X."/>
            <person name="Han Y."/>
            <person name="Richards S."/>
            <person name="Worley K."/>
            <person name="Muzny D."/>
            <person name="Gibbs R."/>
        </authorList>
    </citation>
    <scope>NUCLEOTIDE SEQUENCE</scope>
    <source>
        <strain evidence="28">Sampled in the wild</strain>
    </source>
</reference>
<dbReference type="EMBL" id="KZ308275">
    <property type="protein sequence ID" value="KAG8226335.1"/>
    <property type="molecule type" value="Genomic_DNA"/>
</dbReference>
<comment type="catalytic activity">
    <reaction evidence="19">
        <text>L-glutamate(out) = L-glutamate(in)</text>
        <dbReference type="Rhea" id="RHEA:66336"/>
        <dbReference type="ChEBI" id="CHEBI:29985"/>
    </reaction>
    <physiologicalReaction direction="left-to-right" evidence="19">
        <dbReference type="Rhea" id="RHEA:66337"/>
    </physiologicalReaction>
</comment>
<evidence type="ECO:0000256" key="23">
    <source>
        <dbReference type="ARBA" id="ARBA00080244"/>
    </source>
</evidence>
<name>A0A8K0K2Y0_LADFU</name>
<feature type="transmembrane region" description="Helical" evidence="26">
    <location>
        <begin position="403"/>
        <end position="428"/>
    </location>
</feature>
<evidence type="ECO:0000256" key="17">
    <source>
        <dbReference type="ARBA" id="ARBA00050625"/>
    </source>
</evidence>
<feature type="domain" description="Major facilitator superfamily (MFS) profile" evidence="27">
    <location>
        <begin position="20"/>
        <end position="463"/>
    </location>
</feature>
<evidence type="ECO:0000256" key="3">
    <source>
        <dbReference type="ARBA" id="ARBA00004638"/>
    </source>
</evidence>
<dbReference type="GO" id="GO:0005765">
    <property type="term" value="C:lysosomal membrane"/>
    <property type="evidence" value="ECO:0007669"/>
    <property type="project" value="UniProtKB-SubCell"/>
</dbReference>
<feature type="transmembrane region" description="Helical" evidence="26">
    <location>
        <begin position="371"/>
        <end position="391"/>
    </location>
</feature>
<protein>
    <recommendedName>
        <fullName evidence="22">Sialin</fullName>
    </recommendedName>
    <alternativeName>
        <fullName evidence="25">H(+)/nitrate cotransporter</fullName>
    </alternativeName>
    <alternativeName>
        <fullName evidence="23">H(+)/sialic acid cotransporter</fullName>
    </alternativeName>
    <alternativeName>
        <fullName evidence="24">Vesicular excitatory amino acid transporter</fullName>
    </alternativeName>
</protein>
<comment type="catalytic activity">
    <reaction evidence="15">
        <text>2 nitrate(out) + H(+)(out) = 2 nitrate(in) + H(+)(in)</text>
        <dbReference type="Rhea" id="RHEA:71539"/>
        <dbReference type="ChEBI" id="CHEBI:15378"/>
        <dbReference type="ChEBI" id="CHEBI:17632"/>
    </reaction>
    <physiologicalReaction direction="left-to-right" evidence="15">
        <dbReference type="Rhea" id="RHEA:71540"/>
    </physiologicalReaction>
</comment>
<feature type="transmembrane region" description="Helical" evidence="26">
    <location>
        <begin position="20"/>
        <end position="43"/>
    </location>
</feature>
<keyword evidence="11 26" id="KW-0472">Membrane</keyword>
<keyword evidence="5" id="KW-0813">Transport</keyword>
<evidence type="ECO:0000256" key="14">
    <source>
        <dbReference type="ARBA" id="ARBA00023329"/>
    </source>
</evidence>
<evidence type="ECO:0000256" key="24">
    <source>
        <dbReference type="ARBA" id="ARBA00081195"/>
    </source>
</evidence>
<feature type="transmembrane region" description="Helical" evidence="26">
    <location>
        <begin position="209"/>
        <end position="230"/>
    </location>
</feature>
<dbReference type="SUPFAM" id="SSF103473">
    <property type="entry name" value="MFS general substrate transporter"/>
    <property type="match status" value="1"/>
</dbReference>
<evidence type="ECO:0000313" key="29">
    <source>
        <dbReference type="Proteomes" id="UP000792457"/>
    </source>
</evidence>
<keyword evidence="14" id="KW-0968">Cytoplasmic vesicle</keyword>
<evidence type="ECO:0000256" key="7">
    <source>
        <dbReference type="ARBA" id="ARBA00022692"/>
    </source>
</evidence>
<dbReference type="GO" id="GO:0016323">
    <property type="term" value="C:basolateral plasma membrane"/>
    <property type="evidence" value="ECO:0007669"/>
    <property type="project" value="UniProtKB-SubCell"/>
</dbReference>
<comment type="caution">
    <text evidence="28">The sequence shown here is derived from an EMBL/GenBank/DDBJ whole genome shotgun (WGS) entry which is preliminary data.</text>
</comment>
<comment type="catalytic activity">
    <reaction evidence="20">
        <text>D-glucuronate(out) + H(+)(out) = D-glucuronate(in) + H(+)(in)</text>
        <dbReference type="Rhea" id="RHEA:72591"/>
        <dbReference type="ChEBI" id="CHEBI:15378"/>
        <dbReference type="ChEBI" id="CHEBI:58720"/>
    </reaction>
    <physiologicalReaction direction="left-to-right" evidence="20">
        <dbReference type="Rhea" id="RHEA:72592"/>
    </physiologicalReaction>
</comment>
<dbReference type="InterPro" id="IPR020846">
    <property type="entry name" value="MFS_dom"/>
</dbReference>
<evidence type="ECO:0000256" key="5">
    <source>
        <dbReference type="ARBA" id="ARBA00022448"/>
    </source>
</evidence>
<evidence type="ECO:0000256" key="26">
    <source>
        <dbReference type="SAM" id="Phobius"/>
    </source>
</evidence>
<dbReference type="GO" id="GO:0030672">
    <property type="term" value="C:synaptic vesicle membrane"/>
    <property type="evidence" value="ECO:0007669"/>
    <property type="project" value="UniProtKB-SubCell"/>
</dbReference>
<dbReference type="GO" id="GO:0015293">
    <property type="term" value="F:symporter activity"/>
    <property type="evidence" value="ECO:0007669"/>
    <property type="project" value="UniProtKB-KW"/>
</dbReference>
<evidence type="ECO:0000256" key="22">
    <source>
        <dbReference type="ARBA" id="ARBA00069713"/>
    </source>
</evidence>
<keyword evidence="12" id="KW-0325">Glycoprotein</keyword>
<evidence type="ECO:0000313" key="28">
    <source>
        <dbReference type="EMBL" id="KAG8226335.1"/>
    </source>
</evidence>
<evidence type="ECO:0000256" key="25">
    <source>
        <dbReference type="ARBA" id="ARBA00081925"/>
    </source>
</evidence>
<feature type="transmembrane region" description="Helical" evidence="26">
    <location>
        <begin position="440"/>
        <end position="458"/>
    </location>
</feature>
<dbReference type="InterPro" id="IPR050382">
    <property type="entry name" value="MFS_Na/Anion_cotransporter"/>
</dbReference>
<dbReference type="AlphaFoldDB" id="A0A8K0K2Y0"/>
<feature type="transmembrane region" description="Helical" evidence="26">
    <location>
        <begin position="144"/>
        <end position="167"/>
    </location>
</feature>
<dbReference type="FunFam" id="1.20.1250.20:FF:000067">
    <property type="entry name" value="sialin isoform X2"/>
    <property type="match status" value="1"/>
</dbReference>
<comment type="catalytic activity">
    <reaction evidence="16">
        <text>L-aspartate(out) = L-aspartate(in)</text>
        <dbReference type="Rhea" id="RHEA:66332"/>
        <dbReference type="ChEBI" id="CHEBI:29991"/>
    </reaction>
    <physiologicalReaction direction="left-to-right" evidence="16">
        <dbReference type="Rhea" id="RHEA:66333"/>
    </physiologicalReaction>
</comment>
<reference evidence="28" key="2">
    <citation type="submission" date="2017-10" db="EMBL/GenBank/DDBJ databases">
        <title>Ladona fulva Genome sequencing and assembly.</title>
        <authorList>
            <person name="Murali S."/>
            <person name="Richards S."/>
            <person name="Bandaranaike D."/>
            <person name="Bellair M."/>
            <person name="Blankenburg K."/>
            <person name="Chao H."/>
            <person name="Dinh H."/>
            <person name="Doddapaneni H."/>
            <person name="Dugan-Rocha S."/>
            <person name="Elkadiri S."/>
            <person name="Gnanaolivu R."/>
            <person name="Hernandez B."/>
            <person name="Skinner E."/>
            <person name="Javaid M."/>
            <person name="Lee S."/>
            <person name="Li M."/>
            <person name="Ming W."/>
            <person name="Munidasa M."/>
            <person name="Muniz J."/>
            <person name="Nguyen L."/>
            <person name="Hughes D."/>
            <person name="Osuji N."/>
            <person name="Pu L.-L."/>
            <person name="Puazo M."/>
            <person name="Qu C."/>
            <person name="Quiroz J."/>
            <person name="Raj R."/>
            <person name="Weissenberger G."/>
            <person name="Xin Y."/>
            <person name="Zou X."/>
            <person name="Han Y."/>
            <person name="Worley K."/>
            <person name="Muzny D."/>
            <person name="Gibbs R."/>
        </authorList>
    </citation>
    <scope>NUCLEOTIDE SEQUENCE</scope>
    <source>
        <strain evidence="28">Sampled in the wild</strain>
    </source>
</reference>
<evidence type="ECO:0000256" key="15">
    <source>
        <dbReference type="ARBA" id="ARBA00050101"/>
    </source>
</evidence>
<evidence type="ECO:0000256" key="19">
    <source>
        <dbReference type="ARBA" id="ARBA00051447"/>
    </source>
</evidence>
<evidence type="ECO:0000256" key="8">
    <source>
        <dbReference type="ARBA" id="ARBA00022847"/>
    </source>
</evidence>
<dbReference type="GO" id="GO:0006820">
    <property type="term" value="P:monoatomic anion transport"/>
    <property type="evidence" value="ECO:0007669"/>
    <property type="project" value="TreeGrafter"/>
</dbReference>
<keyword evidence="6" id="KW-1003">Cell membrane</keyword>
<dbReference type="OrthoDB" id="2985014at2759"/>
<feature type="transmembrane region" description="Helical" evidence="26">
    <location>
        <begin position="119"/>
        <end position="138"/>
    </location>
</feature>
<evidence type="ECO:0000256" key="2">
    <source>
        <dbReference type="ARBA" id="ARBA00004554"/>
    </source>
</evidence>
<evidence type="ECO:0000256" key="20">
    <source>
        <dbReference type="ARBA" id="ARBA00051612"/>
    </source>
</evidence>
<evidence type="ECO:0000256" key="21">
    <source>
        <dbReference type="ARBA" id="ARBA00056891"/>
    </source>
</evidence>
<evidence type="ECO:0000259" key="27">
    <source>
        <dbReference type="PROSITE" id="PS50850"/>
    </source>
</evidence>
<accession>A0A8K0K2Y0</accession>
<keyword evidence="8" id="KW-0769">Symport</keyword>
<keyword evidence="7 26" id="KW-0812">Transmembrane</keyword>
<evidence type="ECO:0000256" key="18">
    <source>
        <dbReference type="ARBA" id="ARBA00051403"/>
    </source>
</evidence>
<gene>
    <name evidence="28" type="ORF">J437_LFUL009912</name>
</gene>
<comment type="subcellular location">
    <subcellularLocation>
        <location evidence="2">Basolateral cell membrane</location>
        <topology evidence="2">Multi-pass membrane protein</topology>
    </subcellularLocation>
    <subcellularLocation>
        <location evidence="3">Cytoplasmic vesicle</location>
        <location evidence="3">Secretory vesicle membrane</location>
        <topology evidence="3">Multi-pass membrane protein</topology>
    </subcellularLocation>
    <subcellularLocation>
        <location evidence="1">Cytoplasmic vesicle</location>
        <location evidence="1">Secretory vesicle</location>
        <location evidence="1">Synaptic vesicle membrane</location>
    </subcellularLocation>
    <subcellularLocation>
        <location evidence="4">Lysosome membrane</location>
    </subcellularLocation>
</comment>
<dbReference type="Pfam" id="PF07690">
    <property type="entry name" value="MFS_1"/>
    <property type="match status" value="1"/>
</dbReference>
<dbReference type="Gene3D" id="1.20.1250.20">
    <property type="entry name" value="MFS general substrate transporter like domains"/>
    <property type="match status" value="2"/>
</dbReference>
<keyword evidence="10" id="KW-0770">Synapse</keyword>
<evidence type="ECO:0000256" key="6">
    <source>
        <dbReference type="ARBA" id="ARBA00022475"/>
    </source>
</evidence>
<keyword evidence="29" id="KW-1185">Reference proteome</keyword>
<comment type="function">
    <text evidence="21">Receptor for CM101, a polysaccharide produced by group B Streptococcus with antipathoangiogenic properties.</text>
</comment>
<evidence type="ECO:0000256" key="11">
    <source>
        <dbReference type="ARBA" id="ARBA00023136"/>
    </source>
</evidence>
<dbReference type="PANTHER" id="PTHR11662">
    <property type="entry name" value="SOLUTE CARRIER FAMILY 17"/>
    <property type="match status" value="1"/>
</dbReference>
<evidence type="ECO:0000256" key="1">
    <source>
        <dbReference type="ARBA" id="ARBA00004432"/>
    </source>
</evidence>
<keyword evidence="9 26" id="KW-1133">Transmembrane helix</keyword>
<dbReference type="Proteomes" id="UP000792457">
    <property type="component" value="Unassembled WGS sequence"/>
</dbReference>
<comment type="catalytic activity">
    <reaction evidence="17">
        <text>N-acetylneuraminate(in) + H(+)(in) = N-acetylneuraminate(out) + H(+)(out)</text>
        <dbReference type="Rhea" id="RHEA:28987"/>
        <dbReference type="ChEBI" id="CHEBI:15378"/>
        <dbReference type="ChEBI" id="CHEBI:35418"/>
    </reaction>
    <physiologicalReaction direction="right-to-left" evidence="17">
        <dbReference type="Rhea" id="RHEA:28989"/>
    </physiologicalReaction>
</comment>
<evidence type="ECO:0000256" key="16">
    <source>
        <dbReference type="ARBA" id="ARBA00050554"/>
    </source>
</evidence>
<dbReference type="FunFam" id="1.20.1250.20:FF:000003">
    <property type="entry name" value="Solute carrier family 17 member 3"/>
    <property type="match status" value="1"/>
</dbReference>
<comment type="catalytic activity">
    <reaction evidence="18">
        <text>N-acetyl-L-aspartyl-L-glutamate(out) = N-acetyl-L-aspartyl-L-glutamate(in)</text>
        <dbReference type="Rhea" id="RHEA:72599"/>
        <dbReference type="ChEBI" id="CHEBI:76931"/>
    </reaction>
    <physiologicalReaction direction="left-to-right" evidence="18">
        <dbReference type="Rhea" id="RHEA:72600"/>
    </physiologicalReaction>
</comment>
<proteinExistence type="predicted"/>
<dbReference type="PROSITE" id="PS50850">
    <property type="entry name" value="MFS"/>
    <property type="match status" value="1"/>
</dbReference>
<sequence length="493" mass="53954">MGSLKSFRDNIPARHVLCLLLFFGFALAFTLRINLSIAIVAMVKQQTAKNEYHVAGNPCLSTNKSADVSEDTQENSKVDAEFDWNEVQQGIVFGSFFWGYLVSQAPGGRLAETMGIKKVFGAAILSNGILTLLLPLTAHLHWSIILIIRAIQGLGQGVLFPALNAAVVQWIPLEERDKFISFAVQGATLGTVAALPLCGAILAVLGWRAVFYITGALTLVWGIPWILFVYNSPSEHPRISKKEYDYLKGKIPPISTEKPPMPWREALTSIQFWLGCIPALGNDWGFHTLLILAPKFMQENLGFDIAKSSLLSSLPFLSQYVFALSYGAVMDALLERKFPVIWIRRISVIFSHILPAVGLIAMTIAGCNVALSITILTFSISMIGAFSCGYFQNPLDVAPNFAGSLTGIMNGVGASTGLVSTPLAGMLLHTQGSPNGWHTIFWVAAAIYITTSLPYLFFATAKVQPWNYIGTDLKEMQPMSKNGNIKENNKMEE</sequence>
<dbReference type="GO" id="GO:0046942">
    <property type="term" value="P:carboxylic acid transport"/>
    <property type="evidence" value="ECO:0007669"/>
    <property type="project" value="UniProtKB-ARBA"/>
</dbReference>
<evidence type="ECO:0000256" key="4">
    <source>
        <dbReference type="ARBA" id="ARBA00004656"/>
    </source>
</evidence>
<evidence type="ECO:0000256" key="10">
    <source>
        <dbReference type="ARBA" id="ARBA00023018"/>
    </source>
</evidence>
<evidence type="ECO:0000256" key="9">
    <source>
        <dbReference type="ARBA" id="ARBA00022989"/>
    </source>
</evidence>
<feature type="transmembrane region" description="Helical" evidence="26">
    <location>
        <begin position="179"/>
        <end position="203"/>
    </location>
</feature>
<dbReference type="InterPro" id="IPR011701">
    <property type="entry name" value="MFS"/>
</dbReference>
<dbReference type="PANTHER" id="PTHR11662:SF399">
    <property type="entry name" value="FI19708P1-RELATED"/>
    <property type="match status" value="1"/>
</dbReference>
<dbReference type="InterPro" id="IPR036259">
    <property type="entry name" value="MFS_trans_sf"/>
</dbReference>
<evidence type="ECO:0000256" key="13">
    <source>
        <dbReference type="ARBA" id="ARBA00023228"/>
    </source>
</evidence>
<evidence type="ECO:0000256" key="12">
    <source>
        <dbReference type="ARBA" id="ARBA00023180"/>
    </source>
</evidence>
<keyword evidence="13" id="KW-0458">Lysosome</keyword>
<feature type="transmembrane region" description="Helical" evidence="26">
    <location>
        <begin position="346"/>
        <end position="365"/>
    </location>
</feature>